<dbReference type="PROSITE" id="PS50006">
    <property type="entry name" value="FHA_DOMAIN"/>
    <property type="match status" value="1"/>
</dbReference>
<dbReference type="OrthoDB" id="5507243at2"/>
<evidence type="ECO:0000256" key="1">
    <source>
        <dbReference type="SAM" id="MobiDB-lite"/>
    </source>
</evidence>
<protein>
    <recommendedName>
        <fullName evidence="3">FHA domain-containing protein</fullName>
    </recommendedName>
</protein>
<organism evidence="4 5">
    <name type="scientific">Lujinxingia litoralis</name>
    <dbReference type="NCBI Taxonomy" id="2211119"/>
    <lineage>
        <taxon>Bacteria</taxon>
        <taxon>Deltaproteobacteria</taxon>
        <taxon>Bradymonadales</taxon>
        <taxon>Lujinxingiaceae</taxon>
        <taxon>Lujinxingia</taxon>
    </lineage>
</organism>
<dbReference type="InterPro" id="IPR000253">
    <property type="entry name" value="FHA_dom"/>
</dbReference>
<evidence type="ECO:0000259" key="3">
    <source>
        <dbReference type="PROSITE" id="PS50006"/>
    </source>
</evidence>
<sequence>MRRLHISIQTSDGKRARQAIADHFPFRLGRQLDNDLPIPFTSISGRHLSIDLQGEQILVTDLGSTNGTFIGTHRLSSHHPTAVAQHHPLRIGDLTLNMHLVDASNEPYTTAQSATSLHQQVHHALDESDASELQAFFEILSGPGSGRRFALGGEARITLGGSREASICLPDASLPDQVATVHTEASRYILTPLGTAELLLDQQPVQSPTPVASGARLQIGSCELLLYDPLEALVAPRNLPSPASRPTVNLSEEQTAPPPTTDSPAPETSPPPPEPDAAPARASTERKPTALSLSAPARPRLGLEHLLLAGGLVLFAATGALLWAFL</sequence>
<gene>
    <name evidence="4" type="ORF">DL240_18245</name>
</gene>
<reference evidence="4 5" key="1">
    <citation type="submission" date="2018-05" db="EMBL/GenBank/DDBJ databases">
        <title>Lujinxingia marina gen. nov. sp. nov., a new facultative anaerobic member of the class Deltaproteobacteria, and proposal of Lujinxingaceae fam. nov.</title>
        <authorList>
            <person name="Li C.-M."/>
        </authorList>
    </citation>
    <scope>NUCLEOTIDE SEQUENCE [LARGE SCALE GENOMIC DNA]</scope>
    <source>
        <strain evidence="4 5">B210</strain>
    </source>
</reference>
<feature type="compositionally biased region" description="Pro residues" evidence="1">
    <location>
        <begin position="256"/>
        <end position="276"/>
    </location>
</feature>
<dbReference type="SMART" id="SM00240">
    <property type="entry name" value="FHA"/>
    <property type="match status" value="1"/>
</dbReference>
<keyword evidence="2" id="KW-0812">Transmembrane</keyword>
<dbReference type="CDD" id="cd00060">
    <property type="entry name" value="FHA"/>
    <property type="match status" value="2"/>
</dbReference>
<feature type="region of interest" description="Disordered" evidence="1">
    <location>
        <begin position="238"/>
        <end position="293"/>
    </location>
</feature>
<keyword evidence="2" id="KW-1133">Transmembrane helix</keyword>
<feature type="domain" description="FHA" evidence="3">
    <location>
        <begin position="26"/>
        <end position="75"/>
    </location>
</feature>
<comment type="caution">
    <text evidence="4">The sequence shown here is derived from an EMBL/GenBank/DDBJ whole genome shotgun (WGS) entry which is preliminary data.</text>
</comment>
<feature type="compositionally biased region" description="Polar residues" evidence="1">
    <location>
        <begin position="244"/>
        <end position="254"/>
    </location>
</feature>
<keyword evidence="5" id="KW-1185">Reference proteome</keyword>
<dbReference type="EMBL" id="QHKO01000013">
    <property type="protein sequence ID" value="RAL20159.1"/>
    <property type="molecule type" value="Genomic_DNA"/>
</dbReference>
<dbReference type="InterPro" id="IPR032030">
    <property type="entry name" value="YscD_cytoplasmic_dom"/>
</dbReference>
<dbReference type="Proteomes" id="UP000249169">
    <property type="component" value="Unassembled WGS sequence"/>
</dbReference>
<accession>A0A328C1J3</accession>
<evidence type="ECO:0000313" key="4">
    <source>
        <dbReference type="EMBL" id="RAL20159.1"/>
    </source>
</evidence>
<dbReference type="Gene3D" id="2.60.200.20">
    <property type="match status" value="2"/>
</dbReference>
<keyword evidence="2" id="KW-0472">Membrane</keyword>
<dbReference type="InterPro" id="IPR050923">
    <property type="entry name" value="Cell_Proc_Reg/RNA_Proc"/>
</dbReference>
<dbReference type="Pfam" id="PF00498">
    <property type="entry name" value="FHA"/>
    <property type="match status" value="1"/>
</dbReference>
<dbReference type="InterPro" id="IPR008984">
    <property type="entry name" value="SMAD_FHA_dom_sf"/>
</dbReference>
<evidence type="ECO:0000256" key="2">
    <source>
        <dbReference type="SAM" id="Phobius"/>
    </source>
</evidence>
<name>A0A328C1J3_9DELT</name>
<proteinExistence type="predicted"/>
<dbReference type="PANTHER" id="PTHR23308">
    <property type="entry name" value="NUCLEAR INHIBITOR OF PROTEIN PHOSPHATASE-1"/>
    <property type="match status" value="1"/>
</dbReference>
<feature type="transmembrane region" description="Helical" evidence="2">
    <location>
        <begin position="306"/>
        <end position="325"/>
    </location>
</feature>
<dbReference type="RefSeq" id="WP_111731336.1">
    <property type="nucleotide sequence ID" value="NZ_QHKO01000013.1"/>
</dbReference>
<evidence type="ECO:0000313" key="5">
    <source>
        <dbReference type="Proteomes" id="UP000249169"/>
    </source>
</evidence>
<dbReference type="Pfam" id="PF16697">
    <property type="entry name" value="Yop-YscD_cpl"/>
    <property type="match status" value="1"/>
</dbReference>
<dbReference type="AlphaFoldDB" id="A0A328C1J3"/>
<dbReference type="SUPFAM" id="SSF49879">
    <property type="entry name" value="SMAD/FHA domain"/>
    <property type="match status" value="2"/>
</dbReference>